<comment type="subcellular location">
    <subcellularLocation>
        <location evidence="1">Endoplasmic reticulum membrane</location>
        <topology evidence="1">Multi-pass membrane protein</topology>
    </subcellularLocation>
</comment>
<evidence type="ECO:0000256" key="2">
    <source>
        <dbReference type="ARBA" id="ARBA00009096"/>
    </source>
</evidence>
<evidence type="ECO:0000256" key="3">
    <source>
        <dbReference type="ARBA" id="ARBA00022692"/>
    </source>
</evidence>
<dbReference type="PANTHER" id="PTHR31204:SF1">
    <property type="entry name" value="SIGMA INTRACELLULAR RECEPTOR 2"/>
    <property type="match status" value="1"/>
</dbReference>
<dbReference type="Pfam" id="PF05241">
    <property type="entry name" value="EBP"/>
    <property type="match status" value="1"/>
</dbReference>
<evidence type="ECO:0000313" key="10">
    <source>
        <dbReference type="EMBL" id="KAH8997263.1"/>
    </source>
</evidence>
<comment type="caution">
    <text evidence="10">The sequence shown here is derived from an EMBL/GenBank/DDBJ whole genome shotgun (WGS) entry which is preliminary data.</text>
</comment>
<dbReference type="InterPro" id="IPR016964">
    <property type="entry name" value="Sigma2_recept"/>
</dbReference>
<evidence type="ECO:0000256" key="8">
    <source>
        <dbReference type="SAM" id="Phobius"/>
    </source>
</evidence>
<dbReference type="InterPro" id="IPR033118">
    <property type="entry name" value="EXPERA"/>
</dbReference>
<comment type="similarity">
    <text evidence="2">Belongs to the TMEM97/sigma-2 receptor family.</text>
</comment>
<dbReference type="AlphaFoldDB" id="A0AAD4LR40"/>
<feature type="domain" description="EXPERA" evidence="9">
    <location>
        <begin position="12"/>
        <end position="182"/>
    </location>
</feature>
<keyword evidence="5 7" id="KW-1133">Transmembrane helix</keyword>
<evidence type="ECO:0000259" key="9">
    <source>
        <dbReference type="PROSITE" id="PS51751"/>
    </source>
</evidence>
<keyword evidence="4" id="KW-0256">Endoplasmic reticulum</keyword>
<sequence>WPFESPLTSRPIDLFYFIFFVVHIPATLLIDCQAIWPKHLIPESLQLLPPWYVGMSGDFLIGGAMGILGNGSGLAWFSVRLVPAPSRHYQCDRRPFTACFNSLLFVIGAYGLWKDSRGIYGLLVLYGASTCTTTYACVAAILDTPTTSAATIAQNVVSITPAHRVMLLSSYVPFFLIPLFLAVDMAVRLQKLASVGIRALESSKRE</sequence>
<keyword evidence="3 7" id="KW-0812">Transmembrane</keyword>
<feature type="transmembrane region" description="Helical" evidence="8">
    <location>
        <begin position="162"/>
        <end position="183"/>
    </location>
</feature>
<evidence type="ECO:0000256" key="4">
    <source>
        <dbReference type="ARBA" id="ARBA00022824"/>
    </source>
</evidence>
<protein>
    <submittedName>
        <fullName evidence="10">Transmembrane protein 6/97</fullName>
    </submittedName>
</protein>
<dbReference type="Proteomes" id="UP001201163">
    <property type="component" value="Unassembled WGS sequence"/>
</dbReference>
<dbReference type="PROSITE" id="PS51751">
    <property type="entry name" value="EXPERA"/>
    <property type="match status" value="1"/>
</dbReference>
<evidence type="ECO:0000256" key="1">
    <source>
        <dbReference type="ARBA" id="ARBA00004477"/>
    </source>
</evidence>
<dbReference type="PIRSF" id="PIRSF031032">
    <property type="entry name" value="TMP_97_prd"/>
    <property type="match status" value="1"/>
</dbReference>
<feature type="transmembrane region" description="Helical" evidence="8">
    <location>
        <begin position="12"/>
        <end position="30"/>
    </location>
</feature>
<feature type="transmembrane region" description="Helical" evidence="8">
    <location>
        <begin position="95"/>
        <end position="113"/>
    </location>
</feature>
<name>A0AAD4LR40_9AGAM</name>
<keyword evidence="11" id="KW-1185">Reference proteome</keyword>
<reference evidence="10" key="1">
    <citation type="submission" date="2022-01" db="EMBL/GenBank/DDBJ databases">
        <title>Comparative genomics reveals a dynamic genome evolution in the ectomycorrhizal milk-cap (Lactarius) mushrooms.</title>
        <authorList>
            <consortium name="DOE Joint Genome Institute"/>
            <person name="Lebreton A."/>
            <person name="Tang N."/>
            <person name="Kuo A."/>
            <person name="LaButti K."/>
            <person name="Drula E."/>
            <person name="Barry K."/>
            <person name="Clum A."/>
            <person name="Lipzen A."/>
            <person name="Mousain D."/>
            <person name="Ng V."/>
            <person name="Wang R."/>
            <person name="Wang X."/>
            <person name="Dai Y."/>
            <person name="Henrissat B."/>
            <person name="Grigoriev I.V."/>
            <person name="Guerin-Laguette A."/>
            <person name="Yu F."/>
            <person name="Martin F.M."/>
        </authorList>
    </citation>
    <scope>NUCLEOTIDE SEQUENCE</scope>
    <source>
        <strain evidence="10">QP</strain>
    </source>
</reference>
<dbReference type="InterPro" id="IPR051987">
    <property type="entry name" value="Sigma-2_receptor-like"/>
</dbReference>
<evidence type="ECO:0000256" key="5">
    <source>
        <dbReference type="ARBA" id="ARBA00022989"/>
    </source>
</evidence>
<proteinExistence type="inferred from homology"/>
<keyword evidence="6 7" id="KW-0472">Membrane</keyword>
<dbReference type="PANTHER" id="PTHR31204">
    <property type="entry name" value="SIGMA INTRACELLULAR RECEPTOR 2"/>
    <property type="match status" value="1"/>
</dbReference>
<accession>A0AAD4LR40</accession>
<dbReference type="GO" id="GO:0005789">
    <property type="term" value="C:endoplasmic reticulum membrane"/>
    <property type="evidence" value="ECO:0007669"/>
    <property type="project" value="UniProtKB-SubCell"/>
</dbReference>
<feature type="transmembrane region" description="Helical" evidence="8">
    <location>
        <begin position="120"/>
        <end position="142"/>
    </location>
</feature>
<dbReference type="EMBL" id="JAKELL010000007">
    <property type="protein sequence ID" value="KAH8997263.1"/>
    <property type="molecule type" value="Genomic_DNA"/>
</dbReference>
<organism evidence="10 11">
    <name type="scientific">Lactarius akahatsu</name>
    <dbReference type="NCBI Taxonomy" id="416441"/>
    <lineage>
        <taxon>Eukaryota</taxon>
        <taxon>Fungi</taxon>
        <taxon>Dikarya</taxon>
        <taxon>Basidiomycota</taxon>
        <taxon>Agaricomycotina</taxon>
        <taxon>Agaricomycetes</taxon>
        <taxon>Russulales</taxon>
        <taxon>Russulaceae</taxon>
        <taxon>Lactarius</taxon>
    </lineage>
</organism>
<gene>
    <name evidence="10" type="ORF">EDB92DRAFT_1838756</name>
</gene>
<feature type="transmembrane region" description="Helical" evidence="8">
    <location>
        <begin position="51"/>
        <end position="75"/>
    </location>
</feature>
<evidence type="ECO:0000256" key="6">
    <source>
        <dbReference type="ARBA" id="ARBA00023136"/>
    </source>
</evidence>
<evidence type="ECO:0000256" key="7">
    <source>
        <dbReference type="PROSITE-ProRule" id="PRU01087"/>
    </source>
</evidence>
<feature type="non-terminal residue" evidence="10">
    <location>
        <position position="206"/>
    </location>
</feature>
<evidence type="ECO:0000313" key="11">
    <source>
        <dbReference type="Proteomes" id="UP001201163"/>
    </source>
</evidence>